<dbReference type="AlphaFoldDB" id="A0A9X2IUM5"/>
<dbReference type="InterPro" id="IPR000182">
    <property type="entry name" value="GNAT_dom"/>
</dbReference>
<dbReference type="GO" id="GO:0005737">
    <property type="term" value="C:cytoplasm"/>
    <property type="evidence" value="ECO:0007669"/>
    <property type="project" value="TreeGrafter"/>
</dbReference>
<evidence type="ECO:0000259" key="1">
    <source>
        <dbReference type="PROSITE" id="PS51186"/>
    </source>
</evidence>
<accession>A0A9X2IUM5</accession>
<dbReference type="PANTHER" id="PTHR43441:SF10">
    <property type="entry name" value="ACETYLTRANSFERASE"/>
    <property type="match status" value="1"/>
</dbReference>
<dbReference type="GO" id="GO:1990189">
    <property type="term" value="F:protein N-terminal-serine acetyltransferase activity"/>
    <property type="evidence" value="ECO:0007669"/>
    <property type="project" value="TreeGrafter"/>
</dbReference>
<dbReference type="Proteomes" id="UP001139157">
    <property type="component" value="Unassembled WGS sequence"/>
</dbReference>
<dbReference type="PANTHER" id="PTHR43441">
    <property type="entry name" value="RIBOSOMAL-PROTEIN-SERINE ACETYLTRANSFERASE"/>
    <property type="match status" value="1"/>
</dbReference>
<name>A0A9X2IUM5_9NOCA</name>
<reference evidence="2" key="1">
    <citation type="submission" date="2022-06" db="EMBL/GenBank/DDBJ databases">
        <title>Novel species in genus nocardia.</title>
        <authorList>
            <person name="Li F."/>
        </authorList>
    </citation>
    <scope>NUCLEOTIDE SEQUENCE</scope>
    <source>
        <strain evidence="2">CDC141</strain>
    </source>
</reference>
<dbReference type="Gene3D" id="3.40.630.30">
    <property type="match status" value="1"/>
</dbReference>
<dbReference type="InterPro" id="IPR051908">
    <property type="entry name" value="Ribosomal_N-acetyltransferase"/>
</dbReference>
<keyword evidence="3" id="KW-1185">Reference proteome</keyword>
<sequence>MADCVLTDGTVWLSRPAEAEIDTIVDCCREPSIGEWTTIPVPYEREHAEKFLADVVAPGWYGGAPTWAIRESADAPLVGMIGLMRRDLGDVAAAEIGFWLASRGRGKGLMTRAAALVCDFGFAPEHLSLTRIEWRAFVGNHASAAVARRVGFRYEGLLRLGGDQRGVRRDSWIAARLADDPAGPAPGWPPGI</sequence>
<protein>
    <submittedName>
        <fullName evidence="2">GNAT family N-acetyltransferase</fullName>
    </submittedName>
</protein>
<organism evidence="2 3">
    <name type="scientific">Nocardia pulmonis</name>
    <dbReference type="NCBI Taxonomy" id="2951408"/>
    <lineage>
        <taxon>Bacteria</taxon>
        <taxon>Bacillati</taxon>
        <taxon>Actinomycetota</taxon>
        <taxon>Actinomycetes</taxon>
        <taxon>Mycobacteriales</taxon>
        <taxon>Nocardiaceae</taxon>
        <taxon>Nocardia</taxon>
    </lineage>
</organism>
<comment type="caution">
    <text evidence="2">The sequence shown here is derived from an EMBL/GenBank/DDBJ whole genome shotgun (WGS) entry which is preliminary data.</text>
</comment>
<dbReference type="Pfam" id="PF13302">
    <property type="entry name" value="Acetyltransf_3"/>
    <property type="match status" value="1"/>
</dbReference>
<dbReference type="InterPro" id="IPR016181">
    <property type="entry name" value="Acyl_CoA_acyltransferase"/>
</dbReference>
<dbReference type="RefSeq" id="WP_251910006.1">
    <property type="nucleotide sequence ID" value="NZ_JAMRXG010000002.1"/>
</dbReference>
<dbReference type="SUPFAM" id="SSF55729">
    <property type="entry name" value="Acyl-CoA N-acyltransferases (Nat)"/>
    <property type="match status" value="1"/>
</dbReference>
<gene>
    <name evidence="2" type="ORF">NDR86_05980</name>
</gene>
<dbReference type="EMBL" id="JAMRXG010000002">
    <property type="protein sequence ID" value="MCM6773017.1"/>
    <property type="molecule type" value="Genomic_DNA"/>
</dbReference>
<dbReference type="PROSITE" id="PS51186">
    <property type="entry name" value="GNAT"/>
    <property type="match status" value="1"/>
</dbReference>
<dbReference type="GO" id="GO:0008999">
    <property type="term" value="F:protein-N-terminal-alanine acetyltransferase activity"/>
    <property type="evidence" value="ECO:0007669"/>
    <property type="project" value="TreeGrafter"/>
</dbReference>
<proteinExistence type="predicted"/>
<evidence type="ECO:0000313" key="3">
    <source>
        <dbReference type="Proteomes" id="UP001139157"/>
    </source>
</evidence>
<evidence type="ECO:0000313" key="2">
    <source>
        <dbReference type="EMBL" id="MCM6773017.1"/>
    </source>
</evidence>
<feature type="domain" description="N-acetyltransferase" evidence="1">
    <location>
        <begin position="23"/>
        <end position="179"/>
    </location>
</feature>